<dbReference type="AlphaFoldDB" id="A0A2V3J2H3"/>
<evidence type="ECO:0000256" key="1">
    <source>
        <dbReference type="SAM" id="MobiDB-lite"/>
    </source>
</evidence>
<dbReference type="SUPFAM" id="SSF52113">
    <property type="entry name" value="BRCT domain"/>
    <property type="match status" value="1"/>
</dbReference>
<dbReference type="PANTHER" id="PTHR45990">
    <property type="entry name" value="DNA REPAIR PROTEIN REV1"/>
    <property type="match status" value="1"/>
</dbReference>
<feature type="compositionally biased region" description="Low complexity" evidence="1">
    <location>
        <begin position="1"/>
        <end position="10"/>
    </location>
</feature>
<evidence type="ECO:0000313" key="3">
    <source>
        <dbReference type="EMBL" id="PXF48574.1"/>
    </source>
</evidence>
<accession>A0A2V3J2H3</accession>
<proteinExistence type="predicted"/>
<comment type="caution">
    <text evidence="3">The sequence shown here is derived from an EMBL/GenBank/DDBJ whole genome shotgun (WGS) entry which is preliminary data.</text>
</comment>
<dbReference type="Proteomes" id="UP000247409">
    <property type="component" value="Unassembled WGS sequence"/>
</dbReference>
<feature type="domain" description="BRCT" evidence="2">
    <location>
        <begin position="70"/>
        <end position="163"/>
    </location>
</feature>
<gene>
    <name evidence="3" type="ORF">BWQ96_01743</name>
</gene>
<dbReference type="OrthoDB" id="427711at2759"/>
<dbReference type="EMBL" id="NBIV01000013">
    <property type="protein sequence ID" value="PXF48574.1"/>
    <property type="molecule type" value="Genomic_DNA"/>
</dbReference>
<dbReference type="STRING" id="448386.A0A2V3J2H3"/>
<dbReference type="GO" id="GO:0042276">
    <property type="term" value="P:error-prone translesion synthesis"/>
    <property type="evidence" value="ECO:0007669"/>
    <property type="project" value="TreeGrafter"/>
</dbReference>
<dbReference type="GO" id="GO:0005634">
    <property type="term" value="C:nucleus"/>
    <property type="evidence" value="ECO:0007669"/>
    <property type="project" value="TreeGrafter"/>
</dbReference>
<dbReference type="SMART" id="SM00292">
    <property type="entry name" value="BRCT"/>
    <property type="match status" value="1"/>
</dbReference>
<organism evidence="3 4">
    <name type="scientific">Gracilariopsis chorda</name>
    <dbReference type="NCBI Taxonomy" id="448386"/>
    <lineage>
        <taxon>Eukaryota</taxon>
        <taxon>Rhodophyta</taxon>
        <taxon>Florideophyceae</taxon>
        <taxon>Rhodymeniophycidae</taxon>
        <taxon>Gracilariales</taxon>
        <taxon>Gracilariaceae</taxon>
        <taxon>Gracilariopsis</taxon>
    </lineage>
</organism>
<protein>
    <submittedName>
        <fullName evidence="3">DNA repair protein REV1</fullName>
    </submittedName>
</protein>
<keyword evidence="4" id="KW-1185">Reference proteome</keyword>
<dbReference type="PROSITE" id="PS50172">
    <property type="entry name" value="BRCT"/>
    <property type="match status" value="1"/>
</dbReference>
<dbReference type="InterPro" id="IPR001357">
    <property type="entry name" value="BRCT_dom"/>
</dbReference>
<evidence type="ECO:0000259" key="2">
    <source>
        <dbReference type="PROSITE" id="PS50172"/>
    </source>
</evidence>
<dbReference type="InterPro" id="IPR036420">
    <property type="entry name" value="BRCT_dom_sf"/>
</dbReference>
<name>A0A2V3J2H3_9FLOR</name>
<dbReference type="PANTHER" id="PTHR45990:SF1">
    <property type="entry name" value="DNA REPAIR PROTEIN REV1"/>
    <property type="match status" value="1"/>
</dbReference>
<feature type="region of interest" description="Disordered" evidence="1">
    <location>
        <begin position="1"/>
        <end position="44"/>
    </location>
</feature>
<dbReference type="GO" id="GO:0017125">
    <property type="term" value="F:deoxycytidyl transferase activity"/>
    <property type="evidence" value="ECO:0007669"/>
    <property type="project" value="TreeGrafter"/>
</dbReference>
<dbReference type="GO" id="GO:0070987">
    <property type="term" value="P:error-free translesion synthesis"/>
    <property type="evidence" value="ECO:0007669"/>
    <property type="project" value="TreeGrafter"/>
</dbReference>
<evidence type="ECO:0000313" key="4">
    <source>
        <dbReference type="Proteomes" id="UP000247409"/>
    </source>
</evidence>
<dbReference type="Gene3D" id="3.40.50.10190">
    <property type="entry name" value="BRCT domain"/>
    <property type="match status" value="1"/>
</dbReference>
<sequence length="207" mass="23374">MSQSSAASRQPSPPQPRLNNPPSKSVNDVLQPQRPPPAAEPRWDTSFSDYMSAKQQKLRHQYRLQASRNNKSSLFKGVTVWINGVTKVPSPQLRRMLLRNGANIETYCTSLVTHIVASNLATATRLRLQSTPNSKPKPFLVTPQWITDSIHRHTRLPELNYKIPNMSDSRQRTISHMLKRNNAQKVRPAIAKKSRCTTSSKAKSNVT</sequence>
<reference evidence="3 4" key="1">
    <citation type="journal article" date="2018" name="Mol. Biol. Evol.">
        <title>Analysis of the draft genome of the red seaweed Gracilariopsis chorda provides insights into genome size evolution in Rhodophyta.</title>
        <authorList>
            <person name="Lee J."/>
            <person name="Yang E.C."/>
            <person name="Graf L."/>
            <person name="Yang J.H."/>
            <person name="Qiu H."/>
            <person name="Zel Zion U."/>
            <person name="Chan C.X."/>
            <person name="Stephens T.G."/>
            <person name="Weber A.P.M."/>
            <person name="Boo G.H."/>
            <person name="Boo S.M."/>
            <person name="Kim K.M."/>
            <person name="Shin Y."/>
            <person name="Jung M."/>
            <person name="Lee S.J."/>
            <person name="Yim H.S."/>
            <person name="Lee J.H."/>
            <person name="Bhattacharya D."/>
            <person name="Yoon H.S."/>
        </authorList>
    </citation>
    <scope>NUCLEOTIDE SEQUENCE [LARGE SCALE GENOMIC DNA]</scope>
    <source>
        <strain evidence="3 4">SKKU-2015</strain>
        <tissue evidence="3">Whole body</tissue>
    </source>
</reference>
<dbReference type="Pfam" id="PF00533">
    <property type="entry name" value="BRCT"/>
    <property type="match status" value="1"/>
</dbReference>
<dbReference type="GO" id="GO:0003887">
    <property type="term" value="F:DNA-directed DNA polymerase activity"/>
    <property type="evidence" value="ECO:0007669"/>
    <property type="project" value="TreeGrafter"/>
</dbReference>